<keyword evidence="4" id="KW-1185">Reference proteome</keyword>
<evidence type="ECO:0008006" key="5">
    <source>
        <dbReference type="Google" id="ProtNLM"/>
    </source>
</evidence>
<evidence type="ECO:0000256" key="2">
    <source>
        <dbReference type="SAM" id="SignalP"/>
    </source>
</evidence>
<name>A0A517ZXT9_9PLAN</name>
<dbReference type="PANTHER" id="PTHR35757:SF1">
    <property type="entry name" value="THERMOSOME SUBUNIT GAMMA"/>
    <property type="match status" value="1"/>
</dbReference>
<gene>
    <name evidence="3" type="ORF">Mal52_58060</name>
</gene>
<dbReference type="PANTHER" id="PTHR35757">
    <property type="entry name" value="THERMOSOME SUBUNIT GAMMA"/>
    <property type="match status" value="1"/>
</dbReference>
<proteinExistence type="predicted"/>
<dbReference type="KEGG" id="sdyn:Mal52_58060"/>
<dbReference type="AlphaFoldDB" id="A0A517ZXT9"/>
<evidence type="ECO:0000313" key="3">
    <source>
        <dbReference type="EMBL" id="QDU47278.1"/>
    </source>
</evidence>
<keyword evidence="2" id="KW-0732">Signal</keyword>
<feature type="compositionally biased region" description="Polar residues" evidence="1">
    <location>
        <begin position="27"/>
        <end position="37"/>
    </location>
</feature>
<protein>
    <recommendedName>
        <fullName evidence="5">TraB family protein</fullName>
    </recommendedName>
</protein>
<organism evidence="3 4">
    <name type="scientific">Symmachiella dynata</name>
    <dbReference type="NCBI Taxonomy" id="2527995"/>
    <lineage>
        <taxon>Bacteria</taxon>
        <taxon>Pseudomonadati</taxon>
        <taxon>Planctomycetota</taxon>
        <taxon>Planctomycetia</taxon>
        <taxon>Planctomycetales</taxon>
        <taxon>Planctomycetaceae</taxon>
        <taxon>Symmachiella</taxon>
    </lineage>
</organism>
<feature type="chain" id="PRO_5021742185" description="TraB family protein" evidence="2">
    <location>
        <begin position="28"/>
        <end position="324"/>
    </location>
</feature>
<sequence length="324" mass="35768" precursor="true">MSCLVNRALVATSLCAATLLGSTAVQAQSPQEESSPTKYLRVSRDKDQKPEALETAVVSFAPKSGEKNVTVDLVSAIHIGDDVYFDALNRLFEDYDIVLYEMVKPKDVTPARGFTDRQQTPLALVQRMLPSMLDLSFQVDSIDYTPKNFVHADLTPTELGEAMRKRGETGMSLFIKVVKEVMQQYQEEWANGGSLSGNVSDAEILSFLTRKEGAQQLKALIAGKLEELGPDMGLGATLDSILIVDRNEAALKVLKEQLANRKNGKPLRIAVYYGAAHMPDMASRLTEDFQMQQGDVSWVQAWDITRASKKSALEGLLQLLQQPQ</sequence>
<accession>A0A517ZXT9</accession>
<dbReference type="Proteomes" id="UP000319383">
    <property type="component" value="Chromosome"/>
</dbReference>
<dbReference type="EMBL" id="CP036276">
    <property type="protein sequence ID" value="QDU47278.1"/>
    <property type="molecule type" value="Genomic_DNA"/>
</dbReference>
<reference evidence="3 4" key="1">
    <citation type="submission" date="2019-02" db="EMBL/GenBank/DDBJ databases">
        <title>Deep-cultivation of Planctomycetes and their phenomic and genomic characterization uncovers novel biology.</title>
        <authorList>
            <person name="Wiegand S."/>
            <person name="Jogler M."/>
            <person name="Boedeker C."/>
            <person name="Pinto D."/>
            <person name="Vollmers J."/>
            <person name="Rivas-Marin E."/>
            <person name="Kohn T."/>
            <person name="Peeters S.H."/>
            <person name="Heuer A."/>
            <person name="Rast P."/>
            <person name="Oberbeckmann S."/>
            <person name="Bunk B."/>
            <person name="Jeske O."/>
            <person name="Meyerdierks A."/>
            <person name="Storesund J.E."/>
            <person name="Kallscheuer N."/>
            <person name="Luecker S."/>
            <person name="Lage O.M."/>
            <person name="Pohl T."/>
            <person name="Merkel B.J."/>
            <person name="Hornburger P."/>
            <person name="Mueller R.-W."/>
            <person name="Bruemmer F."/>
            <person name="Labrenz M."/>
            <person name="Spormann A.M."/>
            <person name="Op den Camp H."/>
            <person name="Overmann J."/>
            <person name="Amann R."/>
            <person name="Jetten M.S.M."/>
            <person name="Mascher T."/>
            <person name="Medema M.H."/>
            <person name="Devos D.P."/>
            <person name="Kaster A.-K."/>
            <person name="Ovreas L."/>
            <person name="Rohde M."/>
            <person name="Galperin M.Y."/>
            <person name="Jogler C."/>
        </authorList>
    </citation>
    <scope>NUCLEOTIDE SEQUENCE [LARGE SCALE GENOMIC DNA]</scope>
    <source>
        <strain evidence="3 4">Mal52</strain>
    </source>
</reference>
<evidence type="ECO:0000256" key="1">
    <source>
        <dbReference type="SAM" id="MobiDB-lite"/>
    </source>
</evidence>
<feature type="signal peptide" evidence="2">
    <location>
        <begin position="1"/>
        <end position="27"/>
    </location>
</feature>
<feature type="region of interest" description="Disordered" evidence="1">
    <location>
        <begin position="27"/>
        <end position="47"/>
    </location>
</feature>
<dbReference type="RefSeq" id="WP_145380051.1">
    <property type="nucleotide sequence ID" value="NZ_CP036276.1"/>
</dbReference>
<evidence type="ECO:0000313" key="4">
    <source>
        <dbReference type="Proteomes" id="UP000319383"/>
    </source>
</evidence>